<keyword evidence="4" id="KW-1185">Reference proteome</keyword>
<organism evidence="3 4">
    <name type="scientific">Dendrothele bispora (strain CBS 962.96)</name>
    <dbReference type="NCBI Taxonomy" id="1314807"/>
    <lineage>
        <taxon>Eukaryota</taxon>
        <taxon>Fungi</taxon>
        <taxon>Dikarya</taxon>
        <taxon>Basidiomycota</taxon>
        <taxon>Agaricomycotina</taxon>
        <taxon>Agaricomycetes</taxon>
        <taxon>Agaricomycetidae</taxon>
        <taxon>Agaricales</taxon>
        <taxon>Agaricales incertae sedis</taxon>
        <taxon>Dendrothele</taxon>
    </lineage>
</organism>
<evidence type="ECO:0000313" key="4">
    <source>
        <dbReference type="Proteomes" id="UP000297245"/>
    </source>
</evidence>
<accession>A0A4S8L737</accession>
<feature type="non-terminal residue" evidence="3">
    <location>
        <position position="241"/>
    </location>
</feature>
<name>A0A4S8L737_DENBC</name>
<feature type="transmembrane region" description="Helical" evidence="1">
    <location>
        <begin position="141"/>
        <end position="164"/>
    </location>
</feature>
<gene>
    <name evidence="3" type="ORF">K435DRAFT_593729</name>
</gene>
<evidence type="ECO:0000313" key="3">
    <source>
        <dbReference type="EMBL" id="THU84484.1"/>
    </source>
</evidence>
<feature type="transmembrane region" description="Helical" evidence="1">
    <location>
        <begin position="78"/>
        <end position="97"/>
    </location>
</feature>
<dbReference type="Pfam" id="PF20152">
    <property type="entry name" value="DUF6534"/>
    <property type="match status" value="1"/>
</dbReference>
<evidence type="ECO:0000256" key="1">
    <source>
        <dbReference type="SAM" id="Phobius"/>
    </source>
</evidence>
<feature type="transmembrane region" description="Helical" evidence="1">
    <location>
        <begin position="46"/>
        <end position="66"/>
    </location>
</feature>
<protein>
    <recommendedName>
        <fullName evidence="2">DUF6534 domain-containing protein</fullName>
    </recommendedName>
</protein>
<dbReference type="Proteomes" id="UP000297245">
    <property type="component" value="Unassembled WGS sequence"/>
</dbReference>
<feature type="transmembrane region" description="Helical" evidence="1">
    <location>
        <begin position="109"/>
        <end position="129"/>
    </location>
</feature>
<feature type="domain" description="DUF6534" evidence="2">
    <location>
        <begin position="149"/>
        <end position="237"/>
    </location>
</feature>
<dbReference type="AlphaFoldDB" id="A0A4S8L737"/>
<dbReference type="PANTHER" id="PTHR40465">
    <property type="entry name" value="CHROMOSOME 1, WHOLE GENOME SHOTGUN SEQUENCE"/>
    <property type="match status" value="1"/>
</dbReference>
<sequence>GPLFIGWIFNLFFLGIIMVQGYIYMTTYQKDRLWMKLYTFRSQYSCSSIYLTRFFLGVYLYGILVVQSDDEDYMQTLGQRKSGLIASHVQLFFIWRIKVLTGSSIIAGAVLLSTAVGFIGAIFSTGWLMTPSRNFLKPVWLILWLIGGVISDLMITLILVQYLYRRHKKGFKASDELIDRIIRSTVQTGVLTSVVALLDLILYLSDVSPALFRHFIFNVPLCKLYSMTLMSSLNLRQGWVY</sequence>
<dbReference type="InterPro" id="IPR045339">
    <property type="entry name" value="DUF6534"/>
</dbReference>
<reference evidence="3 4" key="1">
    <citation type="journal article" date="2019" name="Nat. Ecol. Evol.">
        <title>Megaphylogeny resolves global patterns of mushroom evolution.</title>
        <authorList>
            <person name="Varga T."/>
            <person name="Krizsan K."/>
            <person name="Foldi C."/>
            <person name="Dima B."/>
            <person name="Sanchez-Garcia M."/>
            <person name="Sanchez-Ramirez S."/>
            <person name="Szollosi G.J."/>
            <person name="Szarkandi J.G."/>
            <person name="Papp V."/>
            <person name="Albert L."/>
            <person name="Andreopoulos W."/>
            <person name="Angelini C."/>
            <person name="Antonin V."/>
            <person name="Barry K.W."/>
            <person name="Bougher N.L."/>
            <person name="Buchanan P."/>
            <person name="Buyck B."/>
            <person name="Bense V."/>
            <person name="Catcheside P."/>
            <person name="Chovatia M."/>
            <person name="Cooper J."/>
            <person name="Damon W."/>
            <person name="Desjardin D."/>
            <person name="Finy P."/>
            <person name="Geml J."/>
            <person name="Haridas S."/>
            <person name="Hughes K."/>
            <person name="Justo A."/>
            <person name="Karasinski D."/>
            <person name="Kautmanova I."/>
            <person name="Kiss B."/>
            <person name="Kocsube S."/>
            <person name="Kotiranta H."/>
            <person name="LaButti K.M."/>
            <person name="Lechner B.E."/>
            <person name="Liimatainen K."/>
            <person name="Lipzen A."/>
            <person name="Lukacs Z."/>
            <person name="Mihaltcheva S."/>
            <person name="Morgado L.N."/>
            <person name="Niskanen T."/>
            <person name="Noordeloos M.E."/>
            <person name="Ohm R.A."/>
            <person name="Ortiz-Santana B."/>
            <person name="Ovrebo C."/>
            <person name="Racz N."/>
            <person name="Riley R."/>
            <person name="Savchenko A."/>
            <person name="Shiryaev A."/>
            <person name="Soop K."/>
            <person name="Spirin V."/>
            <person name="Szebenyi C."/>
            <person name="Tomsovsky M."/>
            <person name="Tulloss R.E."/>
            <person name="Uehling J."/>
            <person name="Grigoriev I.V."/>
            <person name="Vagvolgyi C."/>
            <person name="Papp T."/>
            <person name="Martin F.M."/>
            <person name="Miettinen O."/>
            <person name="Hibbett D.S."/>
            <person name="Nagy L.G."/>
        </authorList>
    </citation>
    <scope>NUCLEOTIDE SEQUENCE [LARGE SCALE GENOMIC DNA]</scope>
    <source>
        <strain evidence="3 4">CBS 962.96</strain>
    </source>
</reference>
<evidence type="ECO:0000259" key="2">
    <source>
        <dbReference type="Pfam" id="PF20152"/>
    </source>
</evidence>
<dbReference type="EMBL" id="ML179596">
    <property type="protein sequence ID" value="THU84484.1"/>
    <property type="molecule type" value="Genomic_DNA"/>
</dbReference>
<dbReference type="OrthoDB" id="3265526at2759"/>
<feature type="non-terminal residue" evidence="3">
    <location>
        <position position="1"/>
    </location>
</feature>
<dbReference type="PANTHER" id="PTHR40465:SF1">
    <property type="entry name" value="DUF6534 DOMAIN-CONTAINING PROTEIN"/>
    <property type="match status" value="1"/>
</dbReference>
<keyword evidence="1" id="KW-0812">Transmembrane</keyword>
<keyword evidence="1" id="KW-1133">Transmembrane helix</keyword>
<proteinExistence type="predicted"/>
<feature type="transmembrane region" description="Helical" evidence="1">
    <location>
        <begin position="6"/>
        <end position="25"/>
    </location>
</feature>
<keyword evidence="1" id="KW-0472">Membrane</keyword>